<keyword evidence="5 7" id="KW-1133">Transmembrane helix</keyword>
<dbReference type="PANTHER" id="PTHR30106:SF2">
    <property type="entry name" value="UPF0324 INNER MEMBRANE PROTEIN YEIH"/>
    <property type="match status" value="1"/>
</dbReference>
<feature type="transmembrane region" description="Helical" evidence="7">
    <location>
        <begin position="261"/>
        <end position="283"/>
    </location>
</feature>
<dbReference type="OrthoDB" id="9811391at2"/>
<dbReference type="Pfam" id="PF03601">
    <property type="entry name" value="Cons_hypoth698"/>
    <property type="match status" value="1"/>
</dbReference>
<dbReference type="KEGG" id="pbt:ING2E5B_0269"/>
<dbReference type="InterPro" id="IPR004630">
    <property type="entry name" value="UPF0324_YeiH-like"/>
</dbReference>
<feature type="transmembrane region" description="Helical" evidence="7">
    <location>
        <begin position="30"/>
        <end position="49"/>
    </location>
</feature>
<protein>
    <submittedName>
        <fullName evidence="8">UPF0324 membrane protein</fullName>
    </submittedName>
</protein>
<keyword evidence="4 7" id="KW-0812">Transmembrane</keyword>
<dbReference type="InterPro" id="IPR018383">
    <property type="entry name" value="UPF0324_pro"/>
</dbReference>
<evidence type="ECO:0000256" key="7">
    <source>
        <dbReference type="SAM" id="Phobius"/>
    </source>
</evidence>
<comment type="similarity">
    <text evidence="2">Belongs to the UPF0324 family.</text>
</comment>
<name>A0A098BY07_9BACT</name>
<dbReference type="PANTHER" id="PTHR30106">
    <property type="entry name" value="INNER MEMBRANE PROTEIN YEIH-RELATED"/>
    <property type="match status" value="1"/>
</dbReference>
<evidence type="ECO:0000313" key="8">
    <source>
        <dbReference type="EMBL" id="CEA15038.1"/>
    </source>
</evidence>
<evidence type="ECO:0000256" key="2">
    <source>
        <dbReference type="ARBA" id="ARBA00007977"/>
    </source>
</evidence>
<evidence type="ECO:0000256" key="5">
    <source>
        <dbReference type="ARBA" id="ARBA00022989"/>
    </source>
</evidence>
<accession>A0A098BY07</accession>
<keyword evidence="3" id="KW-1003">Cell membrane</keyword>
<dbReference type="GO" id="GO:0005886">
    <property type="term" value="C:plasma membrane"/>
    <property type="evidence" value="ECO:0007669"/>
    <property type="project" value="UniProtKB-SubCell"/>
</dbReference>
<dbReference type="AlphaFoldDB" id="A0A098BY07"/>
<feature type="transmembrane region" description="Helical" evidence="7">
    <location>
        <begin position="124"/>
        <end position="143"/>
    </location>
</feature>
<reference evidence="8 9" key="1">
    <citation type="submission" date="2014-08" db="EMBL/GenBank/DDBJ databases">
        <authorList>
            <person name="Wibberg D."/>
        </authorList>
    </citation>
    <scope>NUCLEOTIDE SEQUENCE [LARGE SCALE GENOMIC DNA]</scope>
    <source>
        <strain evidence="9">ING2-E5B</strain>
    </source>
</reference>
<feature type="transmembrane region" description="Helical" evidence="7">
    <location>
        <begin position="6"/>
        <end position="25"/>
    </location>
</feature>
<dbReference type="STRING" id="1562970.ING2E5B_0269"/>
<feature type="transmembrane region" description="Helical" evidence="7">
    <location>
        <begin position="219"/>
        <end position="240"/>
    </location>
</feature>
<dbReference type="Proteomes" id="UP000032417">
    <property type="component" value="Chromosome 1"/>
</dbReference>
<dbReference type="NCBIfam" id="TIGR00698">
    <property type="entry name" value="YeiH family putative sulfate export transporter"/>
    <property type="match status" value="1"/>
</dbReference>
<comment type="subcellular location">
    <subcellularLocation>
        <location evidence="1">Cell membrane</location>
        <topology evidence="1">Multi-pass membrane protein</topology>
    </subcellularLocation>
</comment>
<keyword evidence="6 7" id="KW-0472">Membrane</keyword>
<evidence type="ECO:0000256" key="6">
    <source>
        <dbReference type="ARBA" id="ARBA00023136"/>
    </source>
</evidence>
<sequence>MSNNKLPFYKGVTLIVSLSLVALLISSLPFVKRLSLSPLIIGIIVGMIYGNTLRKKLPDSWVPGILFCSKQILRGAIIFYGFRLTFQHIVAVGPAAIIVDIIMVLSVLLLGYFAGRMLKLDPHITTLTSAGSAICGAAAVLGTEPVLKNQPHKTAIAVSTVVIFGTISMFLYPLMYKMDWLSLNPHQMGIYIGSTVHEVAHVVGAGNALNNPVIAESSVIVKMIRVILLAPFLLILSMLVGRKNRKQGIETAEKSKITIPWFAFGFLIVIGFNSLNLLPVAVVDGINRADNFALTMAMTALGAETNFKKFKQSGIKPFVLAFILFIWLVVVGYFISSLVQF</sequence>
<feature type="transmembrane region" description="Helical" evidence="7">
    <location>
        <begin position="155"/>
        <end position="175"/>
    </location>
</feature>
<feature type="transmembrane region" description="Helical" evidence="7">
    <location>
        <begin position="319"/>
        <end position="339"/>
    </location>
</feature>
<gene>
    <name evidence="8" type="ORF">ING2E5B_0269</name>
</gene>
<keyword evidence="9" id="KW-1185">Reference proteome</keyword>
<dbReference type="HOGENOM" id="CLU_033541_0_0_10"/>
<dbReference type="EMBL" id="LN515532">
    <property type="protein sequence ID" value="CEA15038.1"/>
    <property type="molecule type" value="Genomic_DNA"/>
</dbReference>
<evidence type="ECO:0000313" key="9">
    <source>
        <dbReference type="Proteomes" id="UP000032417"/>
    </source>
</evidence>
<evidence type="ECO:0000256" key="1">
    <source>
        <dbReference type="ARBA" id="ARBA00004651"/>
    </source>
</evidence>
<evidence type="ECO:0000256" key="4">
    <source>
        <dbReference type="ARBA" id="ARBA00022692"/>
    </source>
</evidence>
<organism evidence="8 9">
    <name type="scientific">Fermentimonas caenicola</name>
    <dbReference type="NCBI Taxonomy" id="1562970"/>
    <lineage>
        <taxon>Bacteria</taxon>
        <taxon>Pseudomonadati</taxon>
        <taxon>Bacteroidota</taxon>
        <taxon>Bacteroidia</taxon>
        <taxon>Bacteroidales</taxon>
        <taxon>Dysgonomonadaceae</taxon>
        <taxon>Fermentimonas</taxon>
    </lineage>
</organism>
<feature type="transmembrane region" description="Helical" evidence="7">
    <location>
        <begin position="89"/>
        <end position="112"/>
    </location>
</feature>
<evidence type="ECO:0000256" key="3">
    <source>
        <dbReference type="ARBA" id="ARBA00022475"/>
    </source>
</evidence>
<proteinExistence type="inferred from homology"/>
<dbReference type="PATRIC" id="fig|1562970.3.peg.265"/>